<evidence type="ECO:0000313" key="6">
    <source>
        <dbReference type="Proteomes" id="UP000327013"/>
    </source>
</evidence>
<reference evidence="5 6" key="1">
    <citation type="submission" date="2019-06" db="EMBL/GenBank/DDBJ databases">
        <title>A chromosomal-level reference genome of Carpinus fangiana (Coryloideae, Betulaceae).</title>
        <authorList>
            <person name="Yang X."/>
            <person name="Wang Z."/>
            <person name="Zhang L."/>
            <person name="Hao G."/>
            <person name="Liu J."/>
            <person name="Yang Y."/>
        </authorList>
    </citation>
    <scope>NUCLEOTIDE SEQUENCE [LARGE SCALE GENOMIC DNA]</scope>
    <source>
        <strain evidence="5">Cfa_2016G</strain>
        <tissue evidence="5">Leaf</tissue>
    </source>
</reference>
<evidence type="ECO:0000256" key="4">
    <source>
        <dbReference type="SAM" id="MobiDB-lite"/>
    </source>
</evidence>
<name>A0A5N6QB59_9ROSI</name>
<dbReference type="PROSITE" id="PS00678">
    <property type="entry name" value="WD_REPEATS_1"/>
    <property type="match status" value="1"/>
</dbReference>
<keyword evidence="1 3" id="KW-0853">WD repeat</keyword>
<sequence>MTERSPRRLRGHKATATCCIASRDRPGLVVTSGEDGCICWFDMRCKDVQLIMDVGEEPISSLCFKSGNEDIVYISSGKEVKCFDVHMAASWKPLESYTYNKEEINQLVCNSKSSFLAAADDSGEVKIIDVHQHCLYKTLRSGHTSICSSVQFLPWRPWEVITGGLDAKLVMWDFSKGRPCKVLDFSLPELKSSGSTGQCFNPAFVHALAVPEADMLDKLDKLCVVARGDGAVDVINIDLELAAMRSKSSTKPRKGSQSRLKDGSPNADVGNLDQNRKQRLHLDYSLGGHTAAVSCVAFSLFGERGKFIISGGNDKSVKVWDWSTYLDAREANGNSEPPLNINLSKKVNWLCTTPTESENLVICDTTKVVKVYSIS</sequence>
<evidence type="ECO:0008006" key="7">
    <source>
        <dbReference type="Google" id="ProtNLM"/>
    </source>
</evidence>
<dbReference type="PANTHER" id="PTHR45296:SF1">
    <property type="entry name" value="TRANSDUCIN_WD40 REPEAT-LIKE SUPERFAMILY PROTEIN"/>
    <property type="match status" value="1"/>
</dbReference>
<dbReference type="InterPro" id="IPR036322">
    <property type="entry name" value="WD40_repeat_dom_sf"/>
</dbReference>
<evidence type="ECO:0000256" key="3">
    <source>
        <dbReference type="PROSITE-ProRule" id="PRU00221"/>
    </source>
</evidence>
<dbReference type="PANTHER" id="PTHR45296">
    <property type="entry name" value="TRANSDUCIN/WD40 REPEAT-LIKE SUPERFAMILY PROTEIN"/>
    <property type="match status" value="1"/>
</dbReference>
<keyword evidence="2" id="KW-0677">Repeat</keyword>
<protein>
    <recommendedName>
        <fullName evidence="7">Anaphase-promoting complex subunit 4 WD40 domain-containing protein</fullName>
    </recommendedName>
</protein>
<dbReference type="Gene3D" id="2.130.10.10">
    <property type="entry name" value="YVTN repeat-like/Quinoprotein amine dehydrogenase"/>
    <property type="match status" value="2"/>
</dbReference>
<dbReference type="Pfam" id="PF00400">
    <property type="entry name" value="WD40"/>
    <property type="match status" value="3"/>
</dbReference>
<dbReference type="InterPro" id="IPR001680">
    <property type="entry name" value="WD40_rpt"/>
</dbReference>
<dbReference type="OrthoDB" id="2161379at2759"/>
<organism evidence="5 6">
    <name type="scientific">Carpinus fangiana</name>
    <dbReference type="NCBI Taxonomy" id="176857"/>
    <lineage>
        <taxon>Eukaryota</taxon>
        <taxon>Viridiplantae</taxon>
        <taxon>Streptophyta</taxon>
        <taxon>Embryophyta</taxon>
        <taxon>Tracheophyta</taxon>
        <taxon>Spermatophyta</taxon>
        <taxon>Magnoliopsida</taxon>
        <taxon>eudicotyledons</taxon>
        <taxon>Gunneridae</taxon>
        <taxon>Pentapetalae</taxon>
        <taxon>rosids</taxon>
        <taxon>fabids</taxon>
        <taxon>Fagales</taxon>
        <taxon>Betulaceae</taxon>
        <taxon>Carpinus</taxon>
    </lineage>
</organism>
<dbReference type="AlphaFoldDB" id="A0A5N6QB59"/>
<evidence type="ECO:0000313" key="5">
    <source>
        <dbReference type="EMBL" id="KAE7995879.1"/>
    </source>
</evidence>
<dbReference type="Proteomes" id="UP000327013">
    <property type="component" value="Chromosome 1"/>
</dbReference>
<dbReference type="SUPFAM" id="SSF50978">
    <property type="entry name" value="WD40 repeat-like"/>
    <property type="match status" value="1"/>
</dbReference>
<dbReference type="InterPro" id="IPR019775">
    <property type="entry name" value="WD40_repeat_CS"/>
</dbReference>
<dbReference type="PROSITE" id="PS50082">
    <property type="entry name" value="WD_REPEATS_2"/>
    <property type="match status" value="1"/>
</dbReference>
<gene>
    <name evidence="5" type="ORF">FH972_000642</name>
</gene>
<dbReference type="EMBL" id="CM017321">
    <property type="protein sequence ID" value="KAE7995879.1"/>
    <property type="molecule type" value="Genomic_DNA"/>
</dbReference>
<proteinExistence type="predicted"/>
<evidence type="ECO:0000256" key="2">
    <source>
        <dbReference type="ARBA" id="ARBA00022737"/>
    </source>
</evidence>
<evidence type="ECO:0000256" key="1">
    <source>
        <dbReference type="ARBA" id="ARBA00022574"/>
    </source>
</evidence>
<feature type="region of interest" description="Disordered" evidence="4">
    <location>
        <begin position="246"/>
        <end position="272"/>
    </location>
</feature>
<dbReference type="SMART" id="SM00320">
    <property type="entry name" value="WD40"/>
    <property type="match status" value="5"/>
</dbReference>
<dbReference type="InterPro" id="IPR015943">
    <property type="entry name" value="WD40/YVTN_repeat-like_dom_sf"/>
</dbReference>
<feature type="repeat" description="WD" evidence="3">
    <location>
        <begin position="286"/>
        <end position="321"/>
    </location>
</feature>
<dbReference type="PROSITE" id="PS50294">
    <property type="entry name" value="WD_REPEATS_REGION"/>
    <property type="match status" value="1"/>
</dbReference>
<keyword evidence="6" id="KW-1185">Reference proteome</keyword>
<accession>A0A5N6QB59</accession>